<keyword evidence="2" id="KW-0812">Transmembrane</keyword>
<feature type="region of interest" description="Disordered" evidence="1">
    <location>
        <begin position="245"/>
        <end position="275"/>
    </location>
</feature>
<gene>
    <name evidence="3" type="ORF">CYCCA115_LOCUS15007</name>
</gene>
<dbReference type="AlphaFoldDB" id="A0AAD2FVX1"/>
<evidence type="ECO:0000256" key="2">
    <source>
        <dbReference type="SAM" id="Phobius"/>
    </source>
</evidence>
<evidence type="ECO:0000313" key="4">
    <source>
        <dbReference type="Proteomes" id="UP001295423"/>
    </source>
</evidence>
<evidence type="ECO:0000256" key="1">
    <source>
        <dbReference type="SAM" id="MobiDB-lite"/>
    </source>
</evidence>
<proteinExistence type="predicted"/>
<dbReference type="EMBL" id="CAKOGP040001869">
    <property type="protein sequence ID" value="CAJ1954415.1"/>
    <property type="molecule type" value="Genomic_DNA"/>
</dbReference>
<feature type="transmembrane region" description="Helical" evidence="2">
    <location>
        <begin position="218"/>
        <end position="237"/>
    </location>
</feature>
<sequence>MGHSRNLHAIIENIFSFQNDDFWIEASSMQATFGDGSSMELDTISVNATTPIGMEILLTSSEIEHPEKRSIRLVLIRPDQDWRQTAAYAWKLDNAWMADQLSPSSPSYSYLHWNVESYVDSSIQVPQYNKVWHCDELEFHFRPIGKGSSSGIYSHAQIQPTLTLTEVKIGALMSKSPDDSKIYIPAECEGREVCNFVDGKVESSSSFHDLMENKDSQMMLGGTISLILVGLLIVFTGQYRRKTGQSEDYEPIQGVEMKDSDGIVDEYSDEEDGSH</sequence>
<name>A0AAD2FVX1_9STRA</name>
<dbReference type="Proteomes" id="UP001295423">
    <property type="component" value="Unassembled WGS sequence"/>
</dbReference>
<reference evidence="3" key="1">
    <citation type="submission" date="2023-08" db="EMBL/GenBank/DDBJ databases">
        <authorList>
            <person name="Audoor S."/>
            <person name="Bilcke G."/>
        </authorList>
    </citation>
    <scope>NUCLEOTIDE SEQUENCE</scope>
</reference>
<organism evidence="3 4">
    <name type="scientific">Cylindrotheca closterium</name>
    <dbReference type="NCBI Taxonomy" id="2856"/>
    <lineage>
        <taxon>Eukaryota</taxon>
        <taxon>Sar</taxon>
        <taxon>Stramenopiles</taxon>
        <taxon>Ochrophyta</taxon>
        <taxon>Bacillariophyta</taxon>
        <taxon>Bacillariophyceae</taxon>
        <taxon>Bacillariophycidae</taxon>
        <taxon>Bacillariales</taxon>
        <taxon>Bacillariaceae</taxon>
        <taxon>Cylindrotheca</taxon>
    </lineage>
</organism>
<comment type="caution">
    <text evidence="3">The sequence shown here is derived from an EMBL/GenBank/DDBJ whole genome shotgun (WGS) entry which is preliminary data.</text>
</comment>
<keyword evidence="2" id="KW-0472">Membrane</keyword>
<feature type="compositionally biased region" description="Acidic residues" evidence="1">
    <location>
        <begin position="262"/>
        <end position="275"/>
    </location>
</feature>
<keyword evidence="2" id="KW-1133">Transmembrane helix</keyword>
<accession>A0AAD2FVX1</accession>
<protein>
    <submittedName>
        <fullName evidence="3">Uncharacterized protein</fullName>
    </submittedName>
</protein>
<evidence type="ECO:0000313" key="3">
    <source>
        <dbReference type="EMBL" id="CAJ1954415.1"/>
    </source>
</evidence>
<keyword evidence="4" id="KW-1185">Reference proteome</keyword>